<dbReference type="InterPro" id="IPR009772">
    <property type="entry name" value="CDC123"/>
</dbReference>
<organism evidence="2 3">
    <name type="scientific">Cryptosporidium canis</name>
    <dbReference type="NCBI Taxonomy" id="195482"/>
    <lineage>
        <taxon>Eukaryota</taxon>
        <taxon>Sar</taxon>
        <taxon>Alveolata</taxon>
        <taxon>Apicomplexa</taxon>
        <taxon>Conoidasida</taxon>
        <taxon>Coccidia</taxon>
        <taxon>Eucoccidiorida</taxon>
        <taxon>Eimeriorina</taxon>
        <taxon>Cryptosporidiidae</taxon>
        <taxon>Cryptosporidium</taxon>
    </lineage>
</organism>
<evidence type="ECO:0000313" key="2">
    <source>
        <dbReference type="EMBL" id="KAJ1611484.1"/>
    </source>
</evidence>
<sequence length="489" mass="57084">MNAFDMNKNINKFLIDRTRLFLTFVIANRFKLDFFLNDTYRLDSKYMKRELHGLVNCESNTIDCENPTIYYTIFTLSNNLVLLLKLKMDFENNAIQLFPIEVKYNPKESSECSLIEELIEENNIEIIDTISIMEQNAANFKNPSKQFRNAIIPMLNSLINFMSLIWGVDEEFWGKDDFYDVGVSTWFKKLSSHSTRITIGGSLFNIPDSLIHEYFDSDIMEINYEFLSNNSKKCLEDIEAYIQENSSLFNKGLVPKFTWSTPTDAIWIRPNRSICCRTLEDIFTLLKASTKVSSDIERSVKERIGNTLLLREYIPTLNEMFEFRVFVGGFISYSEYKILGISQKHTSCYYKDLSEDSELRAQIQSCIEQFFYSNTELMFEIFDIFNTMFVTFDVYISDYKKNKTVLITDIQPLLKSSHLLFNISDLKINFLRAEDPNSDSLRTVESESARNMIGINTLKGFVPEELLSISNSDLYSLDVIDDLEWMNRK</sequence>
<comment type="caution">
    <text evidence="2">The sequence shown here is derived from an EMBL/GenBank/DDBJ whole genome shotgun (WGS) entry which is preliminary data.</text>
</comment>
<proteinExistence type="inferred from homology"/>
<protein>
    <submittedName>
        <fullName evidence="2">Uncharacterized protein</fullName>
    </submittedName>
</protein>
<evidence type="ECO:0000256" key="1">
    <source>
        <dbReference type="ARBA" id="ARBA00011047"/>
    </source>
</evidence>
<accession>A0ABQ8P7T9</accession>
<dbReference type="Proteomes" id="UP001071777">
    <property type="component" value="Unassembled WGS sequence"/>
</dbReference>
<keyword evidence="3" id="KW-1185">Reference proteome</keyword>
<gene>
    <name evidence="2" type="ORF">OJ252_1512</name>
</gene>
<dbReference type="PANTHER" id="PTHR15323:SF6">
    <property type="entry name" value="CELL DIVISION CYCLE PROTEIN 123 HOMOLOG"/>
    <property type="match status" value="1"/>
</dbReference>
<dbReference type="EMBL" id="JAPCXB010000058">
    <property type="protein sequence ID" value="KAJ1611484.1"/>
    <property type="molecule type" value="Genomic_DNA"/>
</dbReference>
<dbReference type="Pfam" id="PF07065">
    <property type="entry name" value="D123"/>
    <property type="match status" value="1"/>
</dbReference>
<dbReference type="PANTHER" id="PTHR15323">
    <property type="entry name" value="D123 PROTEIN"/>
    <property type="match status" value="1"/>
</dbReference>
<comment type="similarity">
    <text evidence="1">Belongs to the CDC123 family.</text>
</comment>
<reference evidence="2" key="1">
    <citation type="submission" date="2022-10" db="EMBL/GenBank/DDBJ databases">
        <title>Adaptive evolution leads to modifications in subtelomeric GC content in a zoonotic Cryptosporidium species.</title>
        <authorList>
            <person name="Li J."/>
            <person name="Feng Y."/>
            <person name="Xiao L."/>
        </authorList>
    </citation>
    <scope>NUCLEOTIDE SEQUENCE</scope>
    <source>
        <strain evidence="2">25894</strain>
    </source>
</reference>
<name>A0ABQ8P7T9_9CRYT</name>
<evidence type="ECO:0000313" key="3">
    <source>
        <dbReference type="Proteomes" id="UP001071777"/>
    </source>
</evidence>